<dbReference type="Pfam" id="PF00999">
    <property type="entry name" value="Na_H_Exchanger"/>
    <property type="match status" value="1"/>
</dbReference>
<dbReference type="RefSeq" id="WP_004632807.1">
    <property type="nucleotide sequence ID" value="NZ_CP046314.1"/>
</dbReference>
<keyword evidence="13" id="KW-1185">Reference proteome</keyword>
<keyword evidence="2" id="KW-0813">Transport</keyword>
<evidence type="ECO:0000256" key="2">
    <source>
        <dbReference type="ARBA" id="ARBA00022448"/>
    </source>
</evidence>
<name>A0AAP9HCG3_9BACL</name>
<feature type="transmembrane region" description="Helical" evidence="10">
    <location>
        <begin position="367"/>
        <end position="394"/>
    </location>
</feature>
<reference evidence="12 13" key="1">
    <citation type="submission" date="2019-11" db="EMBL/GenBank/DDBJ databases">
        <title>FDA dAtabase for Regulatory Grade micrObial Sequences (FDA-ARGOS): Supporting development and validation of Infectious Disease Dx tests.</title>
        <authorList>
            <person name="Turner S."/>
            <person name="Byrd R."/>
            <person name="Tallon L."/>
            <person name="Sadzewicz L."/>
            <person name="Vavikolanu K."/>
            <person name="Mehta A."/>
            <person name="Aluvathingal J."/>
            <person name="Nadendla S."/>
            <person name="Myers T."/>
            <person name="Yan Y."/>
            <person name="Sichtig H."/>
        </authorList>
    </citation>
    <scope>NUCLEOTIDE SEQUENCE [LARGE SCALE GENOMIC DNA]</scope>
    <source>
        <strain evidence="12 13">FDAARGOS_741</strain>
    </source>
</reference>
<evidence type="ECO:0000256" key="9">
    <source>
        <dbReference type="ARBA" id="ARBA00023201"/>
    </source>
</evidence>
<feature type="transmembrane region" description="Helical" evidence="10">
    <location>
        <begin position="216"/>
        <end position="234"/>
    </location>
</feature>
<evidence type="ECO:0000256" key="7">
    <source>
        <dbReference type="ARBA" id="ARBA00023065"/>
    </source>
</evidence>
<dbReference type="InterPro" id="IPR018422">
    <property type="entry name" value="Cation/H_exchanger_CPA1"/>
</dbReference>
<dbReference type="EMBL" id="CP046314">
    <property type="protein sequence ID" value="QGS08394.1"/>
    <property type="molecule type" value="Genomic_DNA"/>
</dbReference>
<accession>A0AAP9HCG3</accession>
<evidence type="ECO:0000259" key="11">
    <source>
        <dbReference type="Pfam" id="PF00999"/>
    </source>
</evidence>
<keyword evidence="7" id="KW-0406">Ion transport</keyword>
<keyword evidence="6" id="KW-0915">Sodium</keyword>
<keyword evidence="8 10" id="KW-0472">Membrane</keyword>
<organism evidence="12 13">
    <name type="scientific">Gemella morbillorum</name>
    <dbReference type="NCBI Taxonomy" id="29391"/>
    <lineage>
        <taxon>Bacteria</taxon>
        <taxon>Bacillati</taxon>
        <taxon>Bacillota</taxon>
        <taxon>Bacilli</taxon>
        <taxon>Bacillales</taxon>
        <taxon>Gemellaceae</taxon>
        <taxon>Gemella</taxon>
    </lineage>
</organism>
<proteinExistence type="predicted"/>
<evidence type="ECO:0000256" key="10">
    <source>
        <dbReference type="SAM" id="Phobius"/>
    </source>
</evidence>
<protein>
    <submittedName>
        <fullName evidence="12">Sodium:proton antiporter</fullName>
    </submittedName>
</protein>
<comment type="subcellular location">
    <subcellularLocation>
        <location evidence="1">Cell membrane</location>
        <topology evidence="1">Multi-pass membrane protein</topology>
    </subcellularLocation>
</comment>
<dbReference type="PANTHER" id="PTHR10110">
    <property type="entry name" value="SODIUM/HYDROGEN EXCHANGER"/>
    <property type="match status" value="1"/>
</dbReference>
<evidence type="ECO:0000313" key="12">
    <source>
        <dbReference type="EMBL" id="QGS08394.1"/>
    </source>
</evidence>
<feature type="transmembrane region" description="Helical" evidence="10">
    <location>
        <begin position="31"/>
        <end position="49"/>
    </location>
</feature>
<feature type="transmembrane region" description="Helical" evidence="10">
    <location>
        <begin position="55"/>
        <end position="72"/>
    </location>
</feature>
<evidence type="ECO:0000256" key="6">
    <source>
        <dbReference type="ARBA" id="ARBA00023053"/>
    </source>
</evidence>
<evidence type="ECO:0000256" key="1">
    <source>
        <dbReference type="ARBA" id="ARBA00004651"/>
    </source>
</evidence>
<evidence type="ECO:0000313" key="13">
    <source>
        <dbReference type="Proteomes" id="UP000425411"/>
    </source>
</evidence>
<gene>
    <name evidence="12" type="ORF">FOC49_00115</name>
</gene>
<dbReference type="PANTHER" id="PTHR10110:SF86">
    <property type="entry name" value="SODIUM_HYDROGEN EXCHANGER 7"/>
    <property type="match status" value="1"/>
</dbReference>
<evidence type="ECO:0000256" key="8">
    <source>
        <dbReference type="ARBA" id="ARBA00023136"/>
    </source>
</evidence>
<evidence type="ECO:0000256" key="3">
    <source>
        <dbReference type="ARBA" id="ARBA00022475"/>
    </source>
</evidence>
<sequence length="713" mass="80986">MEILFTIAIFIVLVITGSFINRYIPRIPAALFQVMLGFFITYLPIPLHFEFESEAFMALVIAPLLFTDAYKASRSELWLYKRPIVYMSVGLVIATVLVVGSFINFIIPSISLGASFALAAILSPTDAVAVKSITKGMKLPKGLMAILEGESLLNDAAGIVSFKIALAAIITGTFSFANASKEFFIAAIGGMFLGIILGLVTISLKSLNRKFLNSEPTILVITQVILPILVYFAAEKFHLSGIIAVVFTGILLNFEKYLFQGESLNNQGVVSINYNQDTVSYILNGFVFVFLGYLLPDIFSNMVKFPDLDIKTGLLYVALITIALIISRFIFVYLFYLSFQPHTFNTSNKIIEFLKTKKLDVGNYSRFEYALISSLCGIHGTVTLATALMIPLTLESTGQPFPLRDAILFIASGVVLLSMIIGTIFLPITIKKEENEEIFLNNARSKILGEVIGELQTKYYNNLDTTPDRMGYAIAIKKLQEQQIYFCNDEKRLVHYSKKLVALIEKEEQKKINEILIEYENNRHLRHILEVRKWRLKKLLTYSVFKQLFITLKLSILEGKFRRLLVLLNLATDDMSSSTANQHRIEKHLRNRLKTNVELRQQIKEFRHSIPDIIDSLTYNAINIIENQKTKENTLIIDFLKNIYDNFDYTLYNAPSNSYVEESRKFETEAIAIQKEKINNLKIQKKISHHEADTLLRDLNYNEALLYANNIEE</sequence>
<keyword evidence="3" id="KW-1003">Cell membrane</keyword>
<dbReference type="AlphaFoldDB" id="A0AAP9HCG3"/>
<feature type="transmembrane region" description="Helical" evidence="10">
    <location>
        <begin position="279"/>
        <end position="295"/>
    </location>
</feature>
<feature type="transmembrane region" description="Helical" evidence="10">
    <location>
        <begin position="6"/>
        <end position="24"/>
    </location>
</feature>
<dbReference type="Gene3D" id="6.10.140.1330">
    <property type="match status" value="1"/>
</dbReference>
<feature type="transmembrane region" description="Helical" evidence="10">
    <location>
        <begin position="315"/>
        <end position="339"/>
    </location>
</feature>
<evidence type="ECO:0000256" key="5">
    <source>
        <dbReference type="ARBA" id="ARBA00022989"/>
    </source>
</evidence>
<dbReference type="Proteomes" id="UP000425411">
    <property type="component" value="Chromosome"/>
</dbReference>
<dbReference type="GO" id="GO:0051453">
    <property type="term" value="P:regulation of intracellular pH"/>
    <property type="evidence" value="ECO:0007669"/>
    <property type="project" value="TreeGrafter"/>
</dbReference>
<feature type="domain" description="Cation/H+ exchanger transmembrane" evidence="11">
    <location>
        <begin position="14"/>
        <end position="431"/>
    </location>
</feature>
<feature type="transmembrane region" description="Helical" evidence="10">
    <location>
        <begin position="183"/>
        <end position="204"/>
    </location>
</feature>
<dbReference type="GO" id="GO:0005886">
    <property type="term" value="C:plasma membrane"/>
    <property type="evidence" value="ECO:0007669"/>
    <property type="project" value="UniProtKB-SubCell"/>
</dbReference>
<keyword evidence="9" id="KW-0739">Sodium transport</keyword>
<dbReference type="GO" id="GO:0098719">
    <property type="term" value="P:sodium ion import across plasma membrane"/>
    <property type="evidence" value="ECO:0007669"/>
    <property type="project" value="TreeGrafter"/>
</dbReference>
<evidence type="ECO:0000256" key="4">
    <source>
        <dbReference type="ARBA" id="ARBA00022692"/>
    </source>
</evidence>
<feature type="transmembrane region" description="Helical" evidence="10">
    <location>
        <begin position="406"/>
        <end position="428"/>
    </location>
</feature>
<feature type="transmembrane region" description="Helical" evidence="10">
    <location>
        <begin position="240"/>
        <end position="259"/>
    </location>
</feature>
<dbReference type="GO" id="GO:0015385">
    <property type="term" value="F:sodium:proton antiporter activity"/>
    <property type="evidence" value="ECO:0007669"/>
    <property type="project" value="InterPro"/>
</dbReference>
<feature type="transmembrane region" description="Helical" evidence="10">
    <location>
        <begin position="84"/>
        <end position="107"/>
    </location>
</feature>
<dbReference type="GO" id="GO:0015386">
    <property type="term" value="F:potassium:proton antiporter activity"/>
    <property type="evidence" value="ECO:0007669"/>
    <property type="project" value="TreeGrafter"/>
</dbReference>
<keyword evidence="5 10" id="KW-1133">Transmembrane helix</keyword>
<keyword evidence="4 10" id="KW-0812">Transmembrane</keyword>
<dbReference type="InterPro" id="IPR006153">
    <property type="entry name" value="Cation/H_exchanger_TM"/>
</dbReference>